<reference evidence="2" key="2">
    <citation type="submission" date="2021-04" db="EMBL/GenBank/DDBJ databases">
        <authorList>
            <person name="Gilroy R."/>
        </authorList>
    </citation>
    <scope>NUCLEOTIDE SEQUENCE</scope>
    <source>
        <strain evidence="2">USAMLcec2-132</strain>
    </source>
</reference>
<sequence length="289" mass="33306">MRKVIKDTIHANGIDIGIYTQDFENEFISLTDIARYKSDDPTAVIQNWMRNRDVIEFLGLWERLHNPDFNPLEFEGFRKQAGANAFTMSPRKWIEATNAVGIVSKAGRYGGTYAHSDIAMSFATWISPEFQLYIMKDYRRLKTDENSRLSLSWNLNREISKLNYRIHTDAIKENLIPPELTPAQVAYTYANETDMLNVVLFGKTAKQWKDENPTVKGNMRDAATLNQLLVLANLESYNAVLINQGKNQKERMELLRQLTVQQLQTLETVSLNNLPKSKIERKQTENLVT</sequence>
<evidence type="ECO:0000313" key="3">
    <source>
        <dbReference type="Proteomes" id="UP000823891"/>
    </source>
</evidence>
<dbReference type="PROSITE" id="PS51301">
    <property type="entry name" value="KILA_N"/>
    <property type="match status" value="1"/>
</dbReference>
<dbReference type="Pfam" id="PF04383">
    <property type="entry name" value="KilA-N"/>
    <property type="match status" value="1"/>
</dbReference>
<dbReference type="InterPro" id="IPR018004">
    <property type="entry name" value="KilA/APSES_HTH"/>
</dbReference>
<reference evidence="2" key="1">
    <citation type="journal article" date="2021" name="PeerJ">
        <title>Extensive microbial diversity within the chicken gut microbiome revealed by metagenomics and culture.</title>
        <authorList>
            <person name="Gilroy R."/>
            <person name="Ravi A."/>
            <person name="Getino M."/>
            <person name="Pursley I."/>
            <person name="Horton D.L."/>
            <person name="Alikhan N.F."/>
            <person name="Baker D."/>
            <person name="Gharbi K."/>
            <person name="Hall N."/>
            <person name="Watson M."/>
            <person name="Adriaenssens E.M."/>
            <person name="Foster-Nyarko E."/>
            <person name="Jarju S."/>
            <person name="Secka A."/>
            <person name="Antonio M."/>
            <person name="Oren A."/>
            <person name="Chaudhuri R.R."/>
            <person name="La Ragione R."/>
            <person name="Hildebrand F."/>
            <person name="Pallen M.J."/>
        </authorList>
    </citation>
    <scope>NUCLEOTIDE SEQUENCE</scope>
    <source>
        <strain evidence="2">USAMLcec2-132</strain>
    </source>
</reference>
<organism evidence="2 3">
    <name type="scientific">Candidatus Eisenbergiella merdavium</name>
    <dbReference type="NCBI Taxonomy" id="2838551"/>
    <lineage>
        <taxon>Bacteria</taxon>
        <taxon>Bacillati</taxon>
        <taxon>Bacillota</taxon>
        <taxon>Clostridia</taxon>
        <taxon>Lachnospirales</taxon>
        <taxon>Lachnospiraceae</taxon>
        <taxon>Eisenbergiella</taxon>
    </lineage>
</organism>
<accession>A0A9D2NC83</accession>
<dbReference type="InterPro" id="IPR017880">
    <property type="entry name" value="KilA_N"/>
</dbReference>
<comment type="caution">
    <text evidence="2">The sequence shown here is derived from an EMBL/GenBank/DDBJ whole genome shotgun (WGS) entry which is preliminary data.</text>
</comment>
<evidence type="ECO:0000259" key="1">
    <source>
        <dbReference type="PROSITE" id="PS51301"/>
    </source>
</evidence>
<protein>
    <submittedName>
        <fullName evidence="2">KilA-N domain-containing protein</fullName>
    </submittedName>
</protein>
<proteinExistence type="predicted"/>
<dbReference type="Proteomes" id="UP000823891">
    <property type="component" value="Unassembled WGS sequence"/>
</dbReference>
<gene>
    <name evidence="2" type="ORF">H9761_00170</name>
</gene>
<name>A0A9D2NC83_9FIRM</name>
<dbReference type="SMART" id="SM01252">
    <property type="entry name" value="KilA-N"/>
    <property type="match status" value="1"/>
</dbReference>
<evidence type="ECO:0000313" key="2">
    <source>
        <dbReference type="EMBL" id="HJC22103.1"/>
    </source>
</evidence>
<dbReference type="AlphaFoldDB" id="A0A9D2NC83"/>
<feature type="domain" description="KilA-N" evidence="1">
    <location>
        <begin position="5"/>
        <end position="141"/>
    </location>
</feature>
<dbReference type="EMBL" id="DWWS01000002">
    <property type="protein sequence ID" value="HJC22103.1"/>
    <property type="molecule type" value="Genomic_DNA"/>
</dbReference>